<evidence type="ECO:0000256" key="6">
    <source>
        <dbReference type="ARBA" id="ARBA00023034"/>
    </source>
</evidence>
<dbReference type="FunFam" id="3.30.450.60:FF:000001">
    <property type="entry name" value="AP complex subunit sigma"/>
    <property type="match status" value="1"/>
</dbReference>
<dbReference type="InterPro" id="IPR011012">
    <property type="entry name" value="Longin-like_dom_sf"/>
</dbReference>
<sequence>MIKAILIFNNHGKPRLSKFYEHYNEDTEQQIIRETFHLVSKRDENVCNFLEGGMLIGGSDYKLIYRHYATLYFVFCVDSSESELGILDLIQVFVETLDKCFENVCELDLIFHVDKVHNILAEMVMGGMVLETNMNEIITQVDAQNKMEKSEVSVTLTVQLYVLMLPPNSEVVYTVCRHVCMLHPACYSPVTLWMLPTHS</sequence>
<comment type="similarity">
    <text evidence="3">Belongs to the adaptor complexes small subunit family.</text>
</comment>
<dbReference type="GeneTree" id="ENSGT00970000193421"/>
<evidence type="ECO:0000313" key="11">
    <source>
        <dbReference type="Ensembl" id="ENSACLP00000078382.1"/>
    </source>
</evidence>
<reference evidence="11" key="1">
    <citation type="submission" date="2018-05" db="EMBL/GenBank/DDBJ databases">
        <authorList>
            <person name="Datahose"/>
        </authorList>
    </citation>
    <scope>NUCLEOTIDE SEQUENCE</scope>
</reference>
<evidence type="ECO:0000256" key="2">
    <source>
        <dbReference type="ARBA" id="ARBA00004555"/>
    </source>
</evidence>
<keyword evidence="8" id="KW-0968">Cytoplasmic vesicle</keyword>
<evidence type="ECO:0000256" key="8">
    <source>
        <dbReference type="ARBA" id="ARBA00023329"/>
    </source>
</evidence>
<evidence type="ECO:0000256" key="3">
    <source>
        <dbReference type="ARBA" id="ARBA00006972"/>
    </source>
</evidence>
<dbReference type="GO" id="GO:0030659">
    <property type="term" value="C:cytoplasmic vesicle membrane"/>
    <property type="evidence" value="ECO:0007669"/>
    <property type="project" value="UniProtKB-SubCell"/>
</dbReference>
<organism evidence="11 12">
    <name type="scientific">Astatotilapia calliptera</name>
    <name type="common">Eastern happy</name>
    <name type="synonym">Chromis callipterus</name>
    <dbReference type="NCBI Taxonomy" id="8154"/>
    <lineage>
        <taxon>Eukaryota</taxon>
        <taxon>Metazoa</taxon>
        <taxon>Chordata</taxon>
        <taxon>Craniata</taxon>
        <taxon>Vertebrata</taxon>
        <taxon>Euteleostomi</taxon>
        <taxon>Actinopterygii</taxon>
        <taxon>Neopterygii</taxon>
        <taxon>Teleostei</taxon>
        <taxon>Neoteleostei</taxon>
        <taxon>Acanthomorphata</taxon>
        <taxon>Ovalentaria</taxon>
        <taxon>Cichlomorphae</taxon>
        <taxon>Cichliformes</taxon>
        <taxon>Cichlidae</taxon>
        <taxon>African cichlids</taxon>
        <taxon>Pseudocrenilabrinae</taxon>
        <taxon>Haplochromini</taxon>
        <taxon>Astatotilapia</taxon>
    </lineage>
</organism>
<dbReference type="InterPro" id="IPR022775">
    <property type="entry name" value="AP_mu_sigma_su"/>
</dbReference>
<feature type="domain" description="AP complex mu/sigma subunit" evidence="10">
    <location>
        <begin position="1"/>
        <end position="147"/>
    </location>
</feature>
<reference evidence="11" key="2">
    <citation type="submission" date="2025-08" db="UniProtKB">
        <authorList>
            <consortium name="Ensembl"/>
        </authorList>
    </citation>
    <scope>IDENTIFICATION</scope>
</reference>
<dbReference type="InterPro" id="IPR016635">
    <property type="entry name" value="AP_complex_ssu"/>
</dbReference>
<comment type="subcellular location">
    <subcellularLocation>
        <location evidence="1">Cytoplasmic vesicle membrane</location>
        <topology evidence="1">Peripheral membrane protein</topology>
        <orientation evidence="1">Cytoplasmic side</orientation>
    </subcellularLocation>
    <subcellularLocation>
        <location evidence="2">Golgi apparatus</location>
    </subcellularLocation>
</comment>
<dbReference type="Pfam" id="PF01217">
    <property type="entry name" value="Clat_adaptor_s"/>
    <property type="match status" value="1"/>
</dbReference>
<keyword evidence="12" id="KW-1185">Reference proteome</keyword>
<dbReference type="SUPFAM" id="SSF64356">
    <property type="entry name" value="SNARE-like"/>
    <property type="match status" value="1"/>
</dbReference>
<evidence type="ECO:0000259" key="10">
    <source>
        <dbReference type="Pfam" id="PF01217"/>
    </source>
</evidence>
<dbReference type="AlphaFoldDB" id="A0AAX7VBD1"/>
<dbReference type="Gene3D" id="3.30.450.60">
    <property type="match status" value="1"/>
</dbReference>
<dbReference type="PANTHER" id="PTHR11753">
    <property type="entry name" value="ADAPTOR COMPLEXES SMALL SUBUNIT FAMILY"/>
    <property type="match status" value="1"/>
</dbReference>
<dbReference type="GO" id="GO:0030123">
    <property type="term" value="C:AP-3 adaptor complex"/>
    <property type="evidence" value="ECO:0007669"/>
    <property type="project" value="InterPro"/>
</dbReference>
<dbReference type="InterPro" id="IPR000804">
    <property type="entry name" value="Clathrin_sm-chain_CS"/>
</dbReference>
<keyword evidence="5" id="KW-0653">Protein transport</keyword>
<evidence type="ECO:0000256" key="5">
    <source>
        <dbReference type="ARBA" id="ARBA00022927"/>
    </source>
</evidence>
<keyword evidence="7" id="KW-0472">Membrane</keyword>
<gene>
    <name evidence="11" type="primary">AP3S1</name>
</gene>
<name>A0AAX7VBD1_ASTCA</name>
<dbReference type="GO" id="GO:0005794">
    <property type="term" value="C:Golgi apparatus"/>
    <property type="evidence" value="ECO:0007669"/>
    <property type="project" value="UniProtKB-SubCell"/>
</dbReference>
<dbReference type="PROSITE" id="PS00989">
    <property type="entry name" value="CLAT_ADAPTOR_S"/>
    <property type="match status" value="1"/>
</dbReference>
<evidence type="ECO:0000313" key="12">
    <source>
        <dbReference type="Proteomes" id="UP000265100"/>
    </source>
</evidence>
<dbReference type="Proteomes" id="UP000265100">
    <property type="component" value="Chromosome 12"/>
</dbReference>
<keyword evidence="6" id="KW-0333">Golgi apparatus</keyword>
<accession>A0AAX7VBD1</accession>
<proteinExistence type="inferred from homology"/>
<evidence type="ECO:0000256" key="7">
    <source>
        <dbReference type="ARBA" id="ARBA00023136"/>
    </source>
</evidence>
<dbReference type="GO" id="GO:0006886">
    <property type="term" value="P:intracellular protein transport"/>
    <property type="evidence" value="ECO:0007669"/>
    <property type="project" value="InterPro"/>
</dbReference>
<protein>
    <recommendedName>
        <fullName evidence="10">AP complex mu/sigma subunit domain-containing protein</fullName>
    </recommendedName>
</protein>
<dbReference type="CDD" id="cd14834">
    <property type="entry name" value="AP3_sigma"/>
    <property type="match status" value="1"/>
</dbReference>
<dbReference type="Ensembl" id="ENSACLT00000079422.1">
    <property type="protein sequence ID" value="ENSACLP00000078382.1"/>
    <property type="gene ID" value="ENSACLG00000013077.2"/>
</dbReference>
<evidence type="ECO:0000256" key="1">
    <source>
        <dbReference type="ARBA" id="ARBA00004180"/>
    </source>
</evidence>
<evidence type="ECO:0000256" key="4">
    <source>
        <dbReference type="ARBA" id="ARBA00022448"/>
    </source>
</evidence>
<dbReference type="InterPro" id="IPR027155">
    <property type="entry name" value="APS3"/>
</dbReference>
<reference evidence="11" key="3">
    <citation type="submission" date="2025-09" db="UniProtKB">
        <authorList>
            <consortium name="Ensembl"/>
        </authorList>
    </citation>
    <scope>IDENTIFICATION</scope>
</reference>
<dbReference type="GO" id="GO:0006896">
    <property type="term" value="P:Golgi to vacuole transport"/>
    <property type="evidence" value="ECO:0007669"/>
    <property type="project" value="InterPro"/>
</dbReference>
<keyword evidence="4" id="KW-0813">Transport</keyword>
<comment type="function">
    <text evidence="9">Part of the AP-3 complex, an adaptor-related complex which is not clathrin-associated. The complex is associated with the Golgi region as well as more peripheral structures. It facilitates the budding of vesicles from the Golgi membrane and may be directly involved in trafficking to lysosomes. In concert with the BLOC-1 complex, AP-3 is required to target cargos into vesicles assembled at cell bodies for delivery into neurites and nerve terminals.</text>
</comment>
<evidence type="ECO:0000256" key="9">
    <source>
        <dbReference type="ARBA" id="ARBA00025605"/>
    </source>
</evidence>